<evidence type="ECO:0000313" key="5">
    <source>
        <dbReference type="Proteomes" id="UP001229346"/>
    </source>
</evidence>
<comment type="caution">
    <text evidence="4">The sequence shown here is derived from an EMBL/GenBank/DDBJ whole genome shotgun (WGS) entry which is preliminary data.</text>
</comment>
<dbReference type="EMBL" id="JAUSSU010000001">
    <property type="protein sequence ID" value="MDQ0111145.1"/>
    <property type="molecule type" value="Genomic_DNA"/>
</dbReference>
<evidence type="ECO:0000259" key="3">
    <source>
        <dbReference type="Pfam" id="PF08338"/>
    </source>
</evidence>
<dbReference type="Gene3D" id="3.40.50.720">
    <property type="entry name" value="NAD(P)-binding Rossmann-like Domain"/>
    <property type="match status" value="1"/>
</dbReference>
<dbReference type="PANTHER" id="PTHR11092:SF0">
    <property type="entry name" value="EPIMERASE FAMILY PROTEIN SDR39U1"/>
    <property type="match status" value="1"/>
</dbReference>
<dbReference type="InterPro" id="IPR013549">
    <property type="entry name" value="DUF1731"/>
</dbReference>
<accession>A0ABT9TXG9</accession>
<evidence type="ECO:0000259" key="2">
    <source>
        <dbReference type="Pfam" id="PF01370"/>
    </source>
</evidence>
<evidence type="ECO:0000256" key="1">
    <source>
        <dbReference type="ARBA" id="ARBA00009353"/>
    </source>
</evidence>
<dbReference type="InterPro" id="IPR010099">
    <property type="entry name" value="SDR39U1"/>
</dbReference>
<dbReference type="Proteomes" id="UP001229346">
    <property type="component" value="Unassembled WGS sequence"/>
</dbReference>
<dbReference type="NCBIfam" id="TIGR01777">
    <property type="entry name" value="yfcH"/>
    <property type="match status" value="1"/>
</dbReference>
<keyword evidence="5" id="KW-1185">Reference proteome</keyword>
<sequence length="303" mass="32836">MRVAIAGGTGFIGKALTKALLARSDEVIIISRAGNRNESPIGSPKTLRYRSWDDVARTPSLLEGIDAIINLSGESINQRWTADAKHRVLQSRLTAAARIAALHDALVHKPKVVINASGISAYGMSLDGEFDESSPISVTDFLSGVVKEWERAADSIPAERLVKLRVGLVMDRAEGAFPLMALPYKLFGGGRIGSGKQWLSWIHIDDIVRLMLFCLDNDSISGAVNASAPNPLRNDAFGRAIGNAMGRPHWFPVPAFVLKAALGEMSVLILEGQRALPRKSMELGFTFLYPTAESCLNAIFARK</sequence>
<feature type="domain" description="DUF1731" evidence="3">
    <location>
        <begin position="253"/>
        <end position="299"/>
    </location>
</feature>
<dbReference type="PANTHER" id="PTHR11092">
    <property type="entry name" value="SUGAR NUCLEOTIDE EPIMERASE RELATED"/>
    <property type="match status" value="1"/>
</dbReference>
<feature type="domain" description="NAD-dependent epimerase/dehydratase" evidence="2">
    <location>
        <begin position="4"/>
        <end position="133"/>
    </location>
</feature>
<name>A0ABT9TXG9_PAEHA</name>
<protein>
    <submittedName>
        <fullName evidence="4">Uncharacterized protein (TIGR01777 family)</fullName>
    </submittedName>
</protein>
<reference evidence="4 5" key="1">
    <citation type="submission" date="2023-07" db="EMBL/GenBank/DDBJ databases">
        <title>Sorghum-associated microbial communities from plants grown in Nebraska, USA.</title>
        <authorList>
            <person name="Schachtman D."/>
        </authorList>
    </citation>
    <scope>NUCLEOTIDE SEQUENCE [LARGE SCALE GENOMIC DNA]</scope>
    <source>
        <strain evidence="4 5">CC482</strain>
    </source>
</reference>
<comment type="similarity">
    <text evidence="1">Belongs to the NAD(P)-dependent epimerase/dehydratase family. SDR39U1 subfamily.</text>
</comment>
<gene>
    <name evidence="4" type="ORF">J2T15_000561</name>
</gene>
<proteinExistence type="inferred from homology"/>
<evidence type="ECO:0000313" key="4">
    <source>
        <dbReference type="EMBL" id="MDQ0111145.1"/>
    </source>
</evidence>
<dbReference type="RefSeq" id="WP_307200840.1">
    <property type="nucleotide sequence ID" value="NZ_JAUSSU010000001.1"/>
</dbReference>
<dbReference type="SUPFAM" id="SSF51735">
    <property type="entry name" value="NAD(P)-binding Rossmann-fold domains"/>
    <property type="match status" value="1"/>
</dbReference>
<dbReference type="InterPro" id="IPR001509">
    <property type="entry name" value="Epimerase_deHydtase"/>
</dbReference>
<dbReference type="InterPro" id="IPR036291">
    <property type="entry name" value="NAD(P)-bd_dom_sf"/>
</dbReference>
<dbReference type="Pfam" id="PF01370">
    <property type="entry name" value="Epimerase"/>
    <property type="match status" value="1"/>
</dbReference>
<organism evidence="4 5">
    <name type="scientific">Paenibacillus harenae</name>
    <dbReference type="NCBI Taxonomy" id="306543"/>
    <lineage>
        <taxon>Bacteria</taxon>
        <taxon>Bacillati</taxon>
        <taxon>Bacillota</taxon>
        <taxon>Bacilli</taxon>
        <taxon>Bacillales</taxon>
        <taxon>Paenibacillaceae</taxon>
        <taxon>Paenibacillus</taxon>
    </lineage>
</organism>
<dbReference type="Pfam" id="PF08338">
    <property type="entry name" value="DUF1731"/>
    <property type="match status" value="1"/>
</dbReference>